<protein>
    <recommendedName>
        <fullName evidence="6">Homeobox domain-containing protein</fullName>
    </recommendedName>
</protein>
<evidence type="ECO:0000256" key="4">
    <source>
        <dbReference type="PROSITE-ProRule" id="PRU00108"/>
    </source>
</evidence>
<feature type="compositionally biased region" description="Low complexity" evidence="5">
    <location>
        <begin position="86"/>
        <end position="105"/>
    </location>
</feature>
<feature type="region of interest" description="Disordered" evidence="5">
    <location>
        <begin position="1"/>
        <end position="26"/>
    </location>
</feature>
<accession>G3B333</accession>
<dbReference type="Gene3D" id="1.10.10.60">
    <property type="entry name" value="Homeodomain-like"/>
    <property type="match status" value="1"/>
</dbReference>
<keyword evidence="3 4" id="KW-0539">Nucleus</keyword>
<dbReference type="InterPro" id="IPR001356">
    <property type="entry name" value="HD"/>
</dbReference>
<feature type="region of interest" description="Disordered" evidence="5">
    <location>
        <begin position="49"/>
        <end position="117"/>
    </location>
</feature>
<dbReference type="AlphaFoldDB" id="G3B333"/>
<dbReference type="GO" id="GO:0003677">
    <property type="term" value="F:DNA binding"/>
    <property type="evidence" value="ECO:0007669"/>
    <property type="project" value="UniProtKB-UniRule"/>
</dbReference>
<comment type="subcellular location">
    <subcellularLocation>
        <location evidence="4">Nucleus</location>
    </subcellularLocation>
</comment>
<gene>
    <name evidence="7" type="ORF">CANTEDRAFT_114099</name>
</gene>
<dbReference type="CDD" id="cd00086">
    <property type="entry name" value="homeodomain"/>
    <property type="match status" value="1"/>
</dbReference>
<dbReference type="GO" id="GO:0006355">
    <property type="term" value="P:regulation of DNA-templated transcription"/>
    <property type="evidence" value="ECO:0007669"/>
    <property type="project" value="InterPro"/>
</dbReference>
<evidence type="ECO:0000256" key="2">
    <source>
        <dbReference type="ARBA" id="ARBA00023155"/>
    </source>
</evidence>
<evidence type="ECO:0000256" key="3">
    <source>
        <dbReference type="ARBA" id="ARBA00023242"/>
    </source>
</evidence>
<dbReference type="InterPro" id="IPR050224">
    <property type="entry name" value="TALE_homeobox"/>
</dbReference>
<dbReference type="SUPFAM" id="SSF46689">
    <property type="entry name" value="Homeodomain-like"/>
    <property type="match status" value="1"/>
</dbReference>
<feature type="compositionally biased region" description="Polar residues" evidence="5">
    <location>
        <begin position="49"/>
        <end position="58"/>
    </location>
</feature>
<evidence type="ECO:0000256" key="1">
    <source>
        <dbReference type="ARBA" id="ARBA00023125"/>
    </source>
</evidence>
<reference evidence="7 8" key="1">
    <citation type="journal article" date="2011" name="Proc. Natl. Acad. Sci. U.S.A.">
        <title>Comparative genomics of xylose-fermenting fungi for enhanced biofuel production.</title>
        <authorList>
            <person name="Wohlbach D.J."/>
            <person name="Kuo A."/>
            <person name="Sato T.K."/>
            <person name="Potts K.M."/>
            <person name="Salamov A.A."/>
            <person name="LaButti K.M."/>
            <person name="Sun H."/>
            <person name="Clum A."/>
            <person name="Pangilinan J.L."/>
            <person name="Lindquist E.A."/>
            <person name="Lucas S."/>
            <person name="Lapidus A."/>
            <person name="Jin M."/>
            <person name="Gunawan C."/>
            <person name="Balan V."/>
            <person name="Dale B.E."/>
            <person name="Jeffries T.W."/>
            <person name="Zinkel R."/>
            <person name="Barry K.W."/>
            <person name="Grigoriev I.V."/>
            <person name="Gasch A.P."/>
        </authorList>
    </citation>
    <scope>NUCLEOTIDE SEQUENCE [LARGE SCALE GENOMIC DNA]</scope>
    <source>
        <strain evidence="8">ATCC 10573 / BCRC 21748 / CBS 615 / JCM 9827 / NBRC 10315 / NRRL Y-1498 / VKM Y-70</strain>
    </source>
</reference>
<feature type="domain" description="Homeobox" evidence="6">
    <location>
        <begin position="110"/>
        <end position="173"/>
    </location>
</feature>
<proteinExistence type="predicted"/>
<feature type="compositionally biased region" description="Polar residues" evidence="5">
    <location>
        <begin position="74"/>
        <end position="85"/>
    </location>
</feature>
<evidence type="ECO:0000313" key="7">
    <source>
        <dbReference type="EMBL" id="EGV64068.1"/>
    </source>
</evidence>
<keyword evidence="8" id="KW-1185">Reference proteome</keyword>
<dbReference type="EMBL" id="GL996521">
    <property type="protein sequence ID" value="EGV64068.1"/>
    <property type="molecule type" value="Genomic_DNA"/>
</dbReference>
<keyword evidence="2 4" id="KW-0371">Homeobox</keyword>
<dbReference type="PROSITE" id="PS50071">
    <property type="entry name" value="HOMEOBOX_2"/>
    <property type="match status" value="1"/>
</dbReference>
<organism evidence="8">
    <name type="scientific">Candida tenuis (strain ATCC 10573 / BCRC 21748 / CBS 615 / JCM 9827 / NBRC 10315 / NRRL Y-1498 / VKM Y-70)</name>
    <name type="common">Yeast</name>
    <name type="synonym">Yamadazyma tenuis</name>
    <dbReference type="NCBI Taxonomy" id="590646"/>
    <lineage>
        <taxon>Eukaryota</taxon>
        <taxon>Fungi</taxon>
        <taxon>Dikarya</taxon>
        <taxon>Ascomycota</taxon>
        <taxon>Saccharomycotina</taxon>
        <taxon>Pichiomycetes</taxon>
        <taxon>Debaryomycetaceae</taxon>
        <taxon>Yamadazyma</taxon>
    </lineage>
</organism>
<keyword evidence="1 4" id="KW-0238">DNA-binding</keyword>
<dbReference type="InterPro" id="IPR008422">
    <property type="entry name" value="KN_HD"/>
</dbReference>
<evidence type="ECO:0000259" key="6">
    <source>
        <dbReference type="PROSITE" id="PS50071"/>
    </source>
</evidence>
<dbReference type="STRING" id="590646.G3B333"/>
<evidence type="ECO:0000313" key="8">
    <source>
        <dbReference type="Proteomes" id="UP000000707"/>
    </source>
</evidence>
<dbReference type="Pfam" id="PF05920">
    <property type="entry name" value="Homeobox_KN"/>
    <property type="match status" value="1"/>
</dbReference>
<name>G3B333_CANTC</name>
<dbReference type="InterPro" id="IPR009057">
    <property type="entry name" value="Homeodomain-like_sf"/>
</dbReference>
<evidence type="ECO:0000256" key="5">
    <source>
        <dbReference type="SAM" id="MobiDB-lite"/>
    </source>
</evidence>
<sequence length="182" mass="20392">MDNKISLPPIRDLLNTSMSTPFTLPPSLPSVSFNRPYFPPYQAGPLSSYQAGSLSSYHTTPPVPAPVTAPDTNYHYQSSAVDQPRSTSSSVSEGSSSVGNSNSTSPKATVEKRKTRNNLPKETTYVLLKWLNEHLNHPYPNSFEKNHLMMTTGLNQQQLSNWFINARRRKIKVLKEQQRMGI</sequence>
<dbReference type="PANTHER" id="PTHR11850">
    <property type="entry name" value="HOMEOBOX PROTEIN TRANSCRIPTION FACTORS"/>
    <property type="match status" value="1"/>
</dbReference>
<dbReference type="HOGENOM" id="CLU_066267_0_0_1"/>
<dbReference type="GO" id="GO:0005634">
    <property type="term" value="C:nucleus"/>
    <property type="evidence" value="ECO:0007669"/>
    <property type="project" value="UniProtKB-SubCell"/>
</dbReference>
<dbReference type="Proteomes" id="UP000000707">
    <property type="component" value="Unassembled WGS sequence"/>
</dbReference>
<feature type="DNA-binding region" description="Homeobox" evidence="4">
    <location>
        <begin position="112"/>
        <end position="174"/>
    </location>
</feature>
<dbReference type="SMART" id="SM00389">
    <property type="entry name" value="HOX"/>
    <property type="match status" value="1"/>
</dbReference>
<dbReference type="eggNOG" id="KOG0773">
    <property type="taxonomic scope" value="Eukaryota"/>
</dbReference>
<dbReference type="OrthoDB" id="10056939at2759"/>